<dbReference type="RefSeq" id="WP_013299198.1">
    <property type="nucleotide sequence ID" value="NC_014414.1"/>
</dbReference>
<keyword evidence="1" id="KW-0812">Transmembrane</keyword>
<dbReference type="Pfam" id="PF05309">
    <property type="entry name" value="TraE"/>
    <property type="match status" value="1"/>
</dbReference>
<accession>E0TB15</accession>
<organism evidence="2 3">
    <name type="scientific">Parvularcula bermudensis (strain ATCC BAA-594 / HTCC2503 / KCTC 12087)</name>
    <dbReference type="NCBI Taxonomy" id="314260"/>
    <lineage>
        <taxon>Bacteria</taxon>
        <taxon>Pseudomonadati</taxon>
        <taxon>Pseudomonadota</taxon>
        <taxon>Alphaproteobacteria</taxon>
        <taxon>Parvularculales</taxon>
        <taxon>Parvularculaceae</taxon>
        <taxon>Parvularcula</taxon>
    </lineage>
</organism>
<dbReference type="AlphaFoldDB" id="E0TB15"/>
<sequence>MDTNVSYTRLKTALRQRNVLAVFTLLLGVTGLLQTYLIATRDRHVILTPTLLSDTAISARAPSPEYLEQVTRDVAGLFLNRHPHNLSYFRENILRLAHPSTHGEIESALMETERRLIATKTATVFYPAEIYVDPLTLYSEIRGELHTYLGPERVSSDPALYAADWRFEAMRLWLEDFYPITADEARAPKAPLIKAETTR</sequence>
<name>E0TB15_PARBH</name>
<dbReference type="eggNOG" id="ENOG502ZB5X">
    <property type="taxonomic scope" value="Bacteria"/>
</dbReference>
<proteinExistence type="predicted"/>
<keyword evidence="1" id="KW-0472">Membrane</keyword>
<dbReference type="EMBL" id="CP002156">
    <property type="protein sequence ID" value="ADM08224.1"/>
    <property type="molecule type" value="Genomic_DNA"/>
</dbReference>
<dbReference type="OrthoDB" id="7405099at2"/>
<protein>
    <submittedName>
        <fullName evidence="2">Uncharacterized protein</fullName>
    </submittedName>
</protein>
<evidence type="ECO:0000256" key="1">
    <source>
        <dbReference type="SAM" id="Phobius"/>
    </source>
</evidence>
<dbReference type="HOGENOM" id="CLU_1432545_0_0_5"/>
<keyword evidence="3" id="KW-1185">Reference proteome</keyword>
<evidence type="ECO:0000313" key="3">
    <source>
        <dbReference type="Proteomes" id="UP000001302"/>
    </source>
</evidence>
<feature type="transmembrane region" description="Helical" evidence="1">
    <location>
        <begin position="20"/>
        <end position="39"/>
    </location>
</feature>
<gene>
    <name evidence="2" type="ordered locus">PB2503_00717</name>
</gene>
<evidence type="ECO:0000313" key="2">
    <source>
        <dbReference type="EMBL" id="ADM08224.1"/>
    </source>
</evidence>
<reference evidence="3" key="1">
    <citation type="submission" date="2010-08" db="EMBL/GenBank/DDBJ databases">
        <title>Genome sequence of Parvularcula bermudensis HTCC2503.</title>
        <authorList>
            <person name="Kang D.-M."/>
            <person name="Oh H.-M."/>
            <person name="Cho J.-C."/>
        </authorList>
    </citation>
    <scope>NUCLEOTIDE SEQUENCE [LARGE SCALE GENOMIC DNA]</scope>
    <source>
        <strain evidence="3">ATCC BAA-594 / HTCC2503 / KCTC 12087</strain>
    </source>
</reference>
<dbReference type="InterPro" id="IPR007973">
    <property type="entry name" value="Pilus_assembly_TraE"/>
</dbReference>
<reference evidence="2 3" key="2">
    <citation type="journal article" date="2011" name="J. Bacteriol.">
        <title>Complete genome sequence of strain HTCC2503T of Parvularcula bermudensis, the type species of the order "Parvularculales" in the class Alphaproteobacteria.</title>
        <authorList>
            <person name="Oh H.M."/>
            <person name="Kang I."/>
            <person name="Vergin K.L."/>
            <person name="Kang D."/>
            <person name="Rhee K.H."/>
            <person name="Giovannoni S.J."/>
            <person name="Cho J.C."/>
        </authorList>
    </citation>
    <scope>NUCLEOTIDE SEQUENCE [LARGE SCALE GENOMIC DNA]</scope>
    <source>
        <strain evidence="3">ATCC BAA-594 / HTCC2503 / KCTC 12087</strain>
    </source>
</reference>
<dbReference type="STRING" id="314260.PB2503_00717"/>
<dbReference type="KEGG" id="pbr:PB2503_00717"/>
<dbReference type="Proteomes" id="UP000001302">
    <property type="component" value="Chromosome"/>
</dbReference>
<keyword evidence="1" id="KW-1133">Transmembrane helix</keyword>